<dbReference type="FunFam" id="3.30.1490.20:FF:000015">
    <property type="entry name" value="N5-carboxyaminoimidazole ribonucleotide synthase"/>
    <property type="match status" value="1"/>
</dbReference>
<dbReference type="GO" id="GO:0004638">
    <property type="term" value="F:phosphoribosylaminoimidazole carboxylase activity"/>
    <property type="evidence" value="ECO:0007669"/>
    <property type="project" value="InterPro"/>
</dbReference>
<dbReference type="InterPro" id="IPR011054">
    <property type="entry name" value="Rudment_hybrid_motif"/>
</dbReference>
<dbReference type="InterPro" id="IPR016185">
    <property type="entry name" value="PreATP-grasp_dom_sf"/>
</dbReference>
<comment type="subunit">
    <text evidence="5 6">Homodimer.</text>
</comment>
<organism evidence="8 9">
    <name type="scientific">Parasphingopyxis marina</name>
    <dbReference type="NCBI Taxonomy" id="2761622"/>
    <lineage>
        <taxon>Bacteria</taxon>
        <taxon>Pseudomonadati</taxon>
        <taxon>Pseudomonadota</taxon>
        <taxon>Alphaproteobacteria</taxon>
        <taxon>Sphingomonadales</taxon>
        <taxon>Sphingomonadaceae</taxon>
        <taxon>Parasphingopyxis</taxon>
    </lineage>
</organism>
<dbReference type="GO" id="GO:0005524">
    <property type="term" value="F:ATP binding"/>
    <property type="evidence" value="ECO:0007669"/>
    <property type="project" value="UniProtKB-UniRule"/>
</dbReference>
<dbReference type="Pfam" id="PF17769">
    <property type="entry name" value="PurK_C"/>
    <property type="match status" value="1"/>
</dbReference>
<protein>
    <recommendedName>
        <fullName evidence="5 6">N5-carboxyaminoimidazole ribonucleotide synthase</fullName>
        <shortName evidence="5 6">N5-CAIR synthase</shortName>
        <ecNumber evidence="5 6">6.3.4.18</ecNumber>
    </recommendedName>
    <alternativeName>
        <fullName evidence="5 6">5-(carboxyamino)imidazole ribonucleotide synthetase</fullName>
    </alternativeName>
</protein>
<dbReference type="EC" id="6.3.4.18" evidence="5 6"/>
<evidence type="ECO:0000256" key="1">
    <source>
        <dbReference type="ARBA" id="ARBA00022598"/>
    </source>
</evidence>
<dbReference type="NCBIfam" id="NF004679">
    <property type="entry name" value="PRK06019.1-5"/>
    <property type="match status" value="1"/>
</dbReference>
<dbReference type="SUPFAM" id="SSF52440">
    <property type="entry name" value="PreATP-grasp domain"/>
    <property type="match status" value="1"/>
</dbReference>
<dbReference type="SUPFAM" id="SSF51246">
    <property type="entry name" value="Rudiment single hybrid motif"/>
    <property type="match status" value="1"/>
</dbReference>
<accession>A0A842HV56</accession>
<dbReference type="InterPro" id="IPR054350">
    <property type="entry name" value="PurT/PurK_preATP-grasp"/>
</dbReference>
<feature type="binding site" evidence="5">
    <location>
        <position position="215"/>
    </location>
    <ligand>
        <name>ATP</name>
        <dbReference type="ChEBI" id="CHEBI:30616"/>
    </ligand>
</feature>
<comment type="catalytic activity">
    <reaction evidence="5 6">
        <text>5-amino-1-(5-phospho-beta-D-ribosyl)imidazole + hydrogencarbonate + ATP = 5-carboxyamino-1-(5-phospho-D-ribosyl)imidazole + ADP + phosphate + 2 H(+)</text>
        <dbReference type="Rhea" id="RHEA:19317"/>
        <dbReference type="ChEBI" id="CHEBI:15378"/>
        <dbReference type="ChEBI" id="CHEBI:17544"/>
        <dbReference type="ChEBI" id="CHEBI:30616"/>
        <dbReference type="ChEBI" id="CHEBI:43474"/>
        <dbReference type="ChEBI" id="CHEBI:58730"/>
        <dbReference type="ChEBI" id="CHEBI:137981"/>
        <dbReference type="ChEBI" id="CHEBI:456216"/>
        <dbReference type="EC" id="6.3.4.18"/>
    </reaction>
</comment>
<dbReference type="GO" id="GO:0046872">
    <property type="term" value="F:metal ion binding"/>
    <property type="evidence" value="ECO:0007669"/>
    <property type="project" value="InterPro"/>
</dbReference>
<dbReference type="SUPFAM" id="SSF56059">
    <property type="entry name" value="Glutathione synthetase ATP-binding domain-like"/>
    <property type="match status" value="1"/>
</dbReference>
<dbReference type="InterPro" id="IPR005875">
    <property type="entry name" value="PurK"/>
</dbReference>
<dbReference type="Gene3D" id="3.30.1490.20">
    <property type="entry name" value="ATP-grasp fold, A domain"/>
    <property type="match status" value="1"/>
</dbReference>
<comment type="function">
    <text evidence="6">Catalyzes the ATP-dependent conversion of 5-aminoimidazole ribonucleotide (AIR) and HCO(3)- to N5-carboxyaminoimidazole ribonucleotide (N5-CAIR).</text>
</comment>
<dbReference type="PANTHER" id="PTHR11609">
    <property type="entry name" value="PURINE BIOSYNTHESIS PROTEIN 6/7, PUR6/7"/>
    <property type="match status" value="1"/>
</dbReference>
<dbReference type="PANTHER" id="PTHR11609:SF5">
    <property type="entry name" value="PHOSPHORIBOSYLAMINOIMIDAZOLE CARBOXYLASE"/>
    <property type="match status" value="1"/>
</dbReference>
<dbReference type="Proteomes" id="UP000564378">
    <property type="component" value="Unassembled WGS sequence"/>
</dbReference>
<proteinExistence type="inferred from homology"/>
<evidence type="ECO:0000259" key="7">
    <source>
        <dbReference type="PROSITE" id="PS50975"/>
    </source>
</evidence>
<reference evidence="8 9" key="1">
    <citation type="submission" date="2020-08" db="EMBL/GenBank/DDBJ databases">
        <title>Draft genome sequence of Parasphingopyxis sp. GrpM-11.</title>
        <authorList>
            <person name="Oh J."/>
            <person name="Roh D.-H."/>
        </authorList>
    </citation>
    <scope>NUCLEOTIDE SEQUENCE [LARGE SCALE GENOMIC DNA]</scope>
    <source>
        <strain evidence="8 9">GrpM-11</strain>
    </source>
</reference>
<feature type="binding site" evidence="5">
    <location>
        <position position="149"/>
    </location>
    <ligand>
        <name>ATP</name>
        <dbReference type="ChEBI" id="CHEBI:30616"/>
    </ligand>
</feature>
<dbReference type="Gene3D" id="3.30.470.20">
    <property type="entry name" value="ATP-grasp fold, B domain"/>
    <property type="match status" value="1"/>
</dbReference>
<dbReference type="GO" id="GO:0034028">
    <property type="term" value="F:5-(carboxyamino)imidazole ribonucleotide synthase activity"/>
    <property type="evidence" value="ECO:0007669"/>
    <property type="project" value="UniProtKB-UniRule"/>
</dbReference>
<dbReference type="RefSeq" id="WP_185799434.1">
    <property type="nucleotide sequence ID" value="NZ_JACJVJ010000001.1"/>
</dbReference>
<dbReference type="AlphaFoldDB" id="A0A842HV56"/>
<evidence type="ECO:0000313" key="9">
    <source>
        <dbReference type="Proteomes" id="UP000564378"/>
    </source>
</evidence>
<evidence type="ECO:0000256" key="2">
    <source>
        <dbReference type="ARBA" id="ARBA00022741"/>
    </source>
</evidence>
<feature type="binding site" evidence="5">
    <location>
        <begin position="184"/>
        <end position="187"/>
    </location>
    <ligand>
        <name>ATP</name>
        <dbReference type="ChEBI" id="CHEBI:30616"/>
    </ligand>
</feature>
<evidence type="ECO:0000256" key="6">
    <source>
        <dbReference type="RuleBase" id="RU361200"/>
    </source>
</evidence>
<sequence length="360" mass="38913">MTNESGPLPPGSIIGIIGGGQLGRMLAIAAAQIGYRCHIYAPEDTPCAADVALRHVRGDYADIDALTAFARNVDVLTYEFENIPADPLHALAAFDLHPNATALELAQDRLSEKDYILGHGGRPADYRAISTLADLETALAEIGTPAILKTRRFGYDGKGQARIGDSDGAAAAWAKIGEQPAVLEAFVPFGMEFSILLVRGRDGEIRLWDAPENRHEHGILAHSRVPGGGIIAEQKAAAGDLARTVAEALDYVGLLTFEFFAGADGPVFNEMAPRVHNSGHWTIEGAFTSQFENHIRAICGLPLGDTNLAASRVEMDNLIGAEAEDWMRWLKTDRAHLHLYGKGEARPGRKMGHVTRLYFD</sequence>
<comment type="caution">
    <text evidence="8">The sequence shown here is derived from an EMBL/GenBank/DDBJ whole genome shotgun (WGS) entry which is preliminary data.</text>
</comment>
<keyword evidence="4 5" id="KW-0067">ATP-binding</keyword>
<dbReference type="Pfam" id="PF02222">
    <property type="entry name" value="ATP-grasp"/>
    <property type="match status" value="1"/>
</dbReference>
<dbReference type="GO" id="GO:0005829">
    <property type="term" value="C:cytosol"/>
    <property type="evidence" value="ECO:0007669"/>
    <property type="project" value="TreeGrafter"/>
</dbReference>
<dbReference type="GO" id="GO:0006189">
    <property type="term" value="P:'de novo' IMP biosynthetic process"/>
    <property type="evidence" value="ECO:0007669"/>
    <property type="project" value="UniProtKB-UniRule"/>
</dbReference>
<feature type="binding site" evidence="5">
    <location>
        <position position="109"/>
    </location>
    <ligand>
        <name>ATP</name>
        <dbReference type="ChEBI" id="CHEBI:30616"/>
    </ligand>
</feature>
<dbReference type="Pfam" id="PF22660">
    <property type="entry name" value="RS_preATP-grasp-like"/>
    <property type="match status" value="1"/>
</dbReference>
<feature type="binding site" evidence="5">
    <location>
        <position position="192"/>
    </location>
    <ligand>
        <name>ATP</name>
        <dbReference type="ChEBI" id="CHEBI:30616"/>
    </ligand>
</feature>
<feature type="binding site" evidence="5">
    <location>
        <begin position="269"/>
        <end position="270"/>
    </location>
    <ligand>
        <name>ATP</name>
        <dbReference type="ChEBI" id="CHEBI:30616"/>
    </ligand>
</feature>
<dbReference type="InterPro" id="IPR013815">
    <property type="entry name" value="ATP_grasp_subdomain_1"/>
</dbReference>
<dbReference type="Gene3D" id="3.40.50.20">
    <property type="match status" value="1"/>
</dbReference>
<keyword evidence="9" id="KW-1185">Reference proteome</keyword>
<dbReference type="EMBL" id="JACJVJ010000001">
    <property type="protein sequence ID" value="MBC2776119.1"/>
    <property type="molecule type" value="Genomic_DNA"/>
</dbReference>
<gene>
    <name evidence="5 6" type="primary">purK</name>
    <name evidence="8" type="ORF">H6P80_00665</name>
</gene>
<dbReference type="NCBIfam" id="NF004676">
    <property type="entry name" value="PRK06019.1-2"/>
    <property type="match status" value="1"/>
</dbReference>
<evidence type="ECO:0000256" key="4">
    <source>
        <dbReference type="ARBA" id="ARBA00022840"/>
    </source>
</evidence>
<keyword evidence="1 5" id="KW-0436">Ligase</keyword>
<feature type="binding site" evidence="5">
    <location>
        <begin position="154"/>
        <end position="160"/>
    </location>
    <ligand>
        <name>ATP</name>
        <dbReference type="ChEBI" id="CHEBI:30616"/>
    </ligand>
</feature>
<evidence type="ECO:0000256" key="3">
    <source>
        <dbReference type="ARBA" id="ARBA00022755"/>
    </source>
</evidence>
<comment type="pathway">
    <text evidence="5 6">Purine metabolism; IMP biosynthesis via de novo pathway; 5-amino-1-(5-phospho-D-ribosyl)imidazole-4-carboxylate from 5-amino-1-(5-phospho-D-ribosyl)imidazole (N5-CAIR route): step 1/2.</text>
</comment>
<dbReference type="HAMAP" id="MF_01928">
    <property type="entry name" value="PurK"/>
    <property type="match status" value="1"/>
</dbReference>
<name>A0A842HV56_9SPHN</name>
<keyword evidence="3 5" id="KW-0658">Purine biosynthesis</keyword>
<comment type="function">
    <text evidence="5">Catalyzes the ATP-dependent conversion of 5-aminoimidazole ribonucleotide (AIR) and HCO(3)(-) to N5-carboxyaminoimidazole ribonucleotide (N5-CAIR).</text>
</comment>
<dbReference type="InterPro" id="IPR011761">
    <property type="entry name" value="ATP-grasp"/>
</dbReference>
<comment type="similarity">
    <text evidence="5 6">Belongs to the PurK/PurT family.</text>
</comment>
<dbReference type="UniPathway" id="UPA00074">
    <property type="reaction ID" value="UER00942"/>
</dbReference>
<evidence type="ECO:0000256" key="5">
    <source>
        <dbReference type="HAMAP-Rule" id="MF_01928"/>
    </source>
</evidence>
<dbReference type="PROSITE" id="PS50975">
    <property type="entry name" value="ATP_GRASP"/>
    <property type="match status" value="1"/>
</dbReference>
<evidence type="ECO:0000313" key="8">
    <source>
        <dbReference type="EMBL" id="MBC2776119.1"/>
    </source>
</evidence>
<dbReference type="InterPro" id="IPR003135">
    <property type="entry name" value="ATP-grasp_carboxylate-amine"/>
</dbReference>
<dbReference type="InterPro" id="IPR040686">
    <property type="entry name" value="PurK_C"/>
</dbReference>
<feature type="domain" description="ATP-grasp" evidence="7">
    <location>
        <begin position="113"/>
        <end position="299"/>
    </location>
</feature>
<dbReference type="NCBIfam" id="TIGR01161">
    <property type="entry name" value="purK"/>
    <property type="match status" value="1"/>
</dbReference>
<keyword evidence="2 5" id="KW-0547">Nucleotide-binding</keyword>